<dbReference type="OrthoDB" id="4622953at2"/>
<accession>A0A4Q2SZC5</accession>
<comment type="caution">
    <text evidence="1">The sequence shown here is derived from an EMBL/GenBank/DDBJ whole genome shotgun (WGS) entry which is preliminary data.</text>
</comment>
<reference evidence="1 2" key="1">
    <citation type="submission" date="2019-01" db="EMBL/GenBank/DDBJ databases">
        <title>Novel species of Nocardioides.</title>
        <authorList>
            <person name="Liu Q."/>
            <person name="X Y.-H."/>
        </authorList>
    </citation>
    <scope>NUCLEOTIDE SEQUENCE [LARGE SCALE GENOMIC DNA]</scope>
    <source>
        <strain evidence="1 2">HLT2-9</strain>
    </source>
</reference>
<dbReference type="RefSeq" id="WP_129426846.1">
    <property type="nucleotide sequence ID" value="NZ_SDWV01000009.1"/>
</dbReference>
<dbReference type="AlphaFoldDB" id="A0A4Q2SZC5"/>
<organism evidence="1 2">
    <name type="scientific">Nocardioides zhouii</name>
    <dbReference type="NCBI Taxonomy" id="1168729"/>
    <lineage>
        <taxon>Bacteria</taxon>
        <taxon>Bacillati</taxon>
        <taxon>Actinomycetota</taxon>
        <taxon>Actinomycetes</taxon>
        <taxon>Propionibacteriales</taxon>
        <taxon>Nocardioidaceae</taxon>
        <taxon>Nocardioides</taxon>
    </lineage>
</organism>
<evidence type="ECO:0000313" key="2">
    <source>
        <dbReference type="Proteomes" id="UP000291101"/>
    </source>
</evidence>
<protein>
    <submittedName>
        <fullName evidence="1">Uncharacterized protein</fullName>
    </submittedName>
</protein>
<keyword evidence="2" id="KW-1185">Reference proteome</keyword>
<evidence type="ECO:0000313" key="1">
    <source>
        <dbReference type="EMBL" id="RYC11053.1"/>
    </source>
</evidence>
<sequence>MTDTITVRSLALTDDEVMALAAVSGRAWWTALRTVDVTDENDMVRASGRGLRSLAVRSLVNEDGEPDDALGLAATCLGARPWATAAAVDEQDRIPADAPILCLFRADRSAGLIAVRSDVSGTHVLHEIELEHSLELLAEQVSGEGAGDVAVAFWSSDRRPLGGLRRRGAGTVRVEEDGTPRGAVDDPTALIEAVRGFWAV</sequence>
<gene>
    <name evidence="1" type="ORF">EUA94_10560</name>
</gene>
<name>A0A4Q2SZC5_9ACTN</name>
<proteinExistence type="predicted"/>
<dbReference type="EMBL" id="SDWV01000009">
    <property type="protein sequence ID" value="RYC11053.1"/>
    <property type="molecule type" value="Genomic_DNA"/>
</dbReference>
<dbReference type="Proteomes" id="UP000291101">
    <property type="component" value="Unassembled WGS sequence"/>
</dbReference>